<dbReference type="EnsemblPlants" id="Kaladp0403s0006.1.v1.1">
    <property type="protein sequence ID" value="Kaladp0403s0006.1.v1.1.CDS.1"/>
    <property type="gene ID" value="Kaladp0403s0006.v1.1"/>
</dbReference>
<sequence>MSFGPGILCLDKSYCIYVSVTALKLKDLGSEGVQAPPFLMNASTHILNVLHLHWLD</sequence>
<proteinExistence type="predicted"/>
<dbReference type="AlphaFoldDB" id="A0A7N0VA98"/>
<dbReference type="Proteomes" id="UP000594263">
    <property type="component" value="Unplaced"/>
</dbReference>
<evidence type="ECO:0000313" key="2">
    <source>
        <dbReference type="Proteomes" id="UP000594263"/>
    </source>
</evidence>
<protein>
    <submittedName>
        <fullName evidence="1">Uncharacterized protein</fullName>
    </submittedName>
</protein>
<evidence type="ECO:0000313" key="1">
    <source>
        <dbReference type="EnsemblPlants" id="Kaladp0403s0006.1.v1.1.CDS.1"/>
    </source>
</evidence>
<reference evidence="1" key="1">
    <citation type="submission" date="2021-01" db="UniProtKB">
        <authorList>
            <consortium name="EnsemblPlants"/>
        </authorList>
    </citation>
    <scope>IDENTIFICATION</scope>
</reference>
<organism evidence="1 2">
    <name type="scientific">Kalanchoe fedtschenkoi</name>
    <name type="common">Lavender scallops</name>
    <name type="synonym">South American air plant</name>
    <dbReference type="NCBI Taxonomy" id="63787"/>
    <lineage>
        <taxon>Eukaryota</taxon>
        <taxon>Viridiplantae</taxon>
        <taxon>Streptophyta</taxon>
        <taxon>Embryophyta</taxon>
        <taxon>Tracheophyta</taxon>
        <taxon>Spermatophyta</taxon>
        <taxon>Magnoliopsida</taxon>
        <taxon>eudicotyledons</taxon>
        <taxon>Gunneridae</taxon>
        <taxon>Pentapetalae</taxon>
        <taxon>Saxifragales</taxon>
        <taxon>Crassulaceae</taxon>
        <taxon>Kalanchoe</taxon>
    </lineage>
</organism>
<name>A0A7N0VA98_KALFE</name>
<keyword evidence="2" id="KW-1185">Reference proteome</keyword>
<accession>A0A7N0VA98</accession>
<dbReference type="Gramene" id="Kaladp0403s0006.1.v1.1">
    <property type="protein sequence ID" value="Kaladp0403s0006.1.v1.1.CDS.1"/>
    <property type="gene ID" value="Kaladp0403s0006.v1.1"/>
</dbReference>